<dbReference type="RefSeq" id="WP_045165116.1">
    <property type="nucleotide sequence ID" value="NZ_CP113864.1"/>
</dbReference>
<feature type="transmembrane region" description="Helical" evidence="1">
    <location>
        <begin position="12"/>
        <end position="29"/>
    </location>
</feature>
<sequence length="67" mass="7471">MNKLEKFIKENVGMLVGGALALILILFILEVGIVKAILITVVVIVGIILGKKFITYDKIREFLKDKN</sequence>
<evidence type="ECO:0000313" key="3">
    <source>
        <dbReference type="Proteomes" id="UP001164745"/>
    </source>
</evidence>
<reference evidence="2" key="1">
    <citation type="submission" date="2022-12" db="EMBL/GenBank/DDBJ databases">
        <authorList>
            <person name="Bing R.G."/>
            <person name="Willard D.J."/>
            <person name="Manesh M.J.H."/>
            <person name="Laemthong T."/>
            <person name="Crosby J.R."/>
            <person name="Kelly R.M."/>
        </authorList>
    </citation>
    <scope>NUCLEOTIDE SEQUENCE</scope>
    <source>
        <strain evidence="2">DSM 8991</strain>
    </source>
</reference>
<evidence type="ECO:0000313" key="2">
    <source>
        <dbReference type="EMBL" id="WAM32299.1"/>
    </source>
</evidence>
<keyword evidence="1" id="KW-1133">Transmembrane helix</keyword>
<keyword evidence="1" id="KW-0472">Membrane</keyword>
<feature type="transmembrane region" description="Helical" evidence="1">
    <location>
        <begin position="35"/>
        <end position="54"/>
    </location>
</feature>
<proteinExistence type="predicted"/>
<protein>
    <submittedName>
        <fullName evidence="2">DUF2273 domain-containing protein</fullName>
    </submittedName>
</protein>
<keyword evidence="3" id="KW-1185">Reference proteome</keyword>
<keyword evidence="1" id="KW-0812">Transmembrane</keyword>
<gene>
    <name evidence="2" type="ORF">OTJ99_000826</name>
</gene>
<organism evidence="2 3">
    <name type="scientific">Caldicellulosiruptor naganoensis</name>
    <dbReference type="NCBI Taxonomy" id="29324"/>
    <lineage>
        <taxon>Bacteria</taxon>
        <taxon>Bacillati</taxon>
        <taxon>Bacillota</taxon>
        <taxon>Bacillota incertae sedis</taxon>
        <taxon>Caldicellulosiruptorales</taxon>
        <taxon>Caldicellulosiruptoraceae</taxon>
        <taxon>Caldicellulosiruptor</taxon>
    </lineage>
</organism>
<name>A0ABY7BHI7_9FIRM</name>
<accession>A0ABY7BHI7</accession>
<evidence type="ECO:0000256" key="1">
    <source>
        <dbReference type="SAM" id="Phobius"/>
    </source>
</evidence>
<dbReference type="Proteomes" id="UP001164745">
    <property type="component" value="Chromosome"/>
</dbReference>
<dbReference type="EMBL" id="CP113864">
    <property type="protein sequence ID" value="WAM32299.1"/>
    <property type="molecule type" value="Genomic_DNA"/>
</dbReference>